<sequence length="150" mass="17873">MNAKLIDQVEHYLGNENLSHDKFFRDEMKKDHGWIPPLTFFLDAMLLKELPEIRQLSRQHWKIAILLMSQMMDKKFVVILKKPLPENMPQYWHELKCRTVFIVSFQTGFKTIYPKWGRGDTAAYVEQENPDFCMTTFMNIPYKGTQQAKK</sequence>
<dbReference type="PRINTS" id="PR00302">
    <property type="entry name" value="LUPUSLA"/>
</dbReference>
<reference evidence="5" key="1">
    <citation type="submission" date="2022-11" db="UniProtKB">
        <authorList>
            <consortium name="WormBaseParasite"/>
        </authorList>
    </citation>
    <scope>IDENTIFICATION</scope>
</reference>
<name>A0A914XXX3_9BILA</name>
<dbReference type="GO" id="GO:0003723">
    <property type="term" value="F:RNA binding"/>
    <property type="evidence" value="ECO:0007669"/>
    <property type="project" value="UniProtKB-UniRule"/>
</dbReference>
<keyword evidence="4" id="KW-1185">Reference proteome</keyword>
<organism evidence="4 5">
    <name type="scientific">Panagrolaimus superbus</name>
    <dbReference type="NCBI Taxonomy" id="310955"/>
    <lineage>
        <taxon>Eukaryota</taxon>
        <taxon>Metazoa</taxon>
        <taxon>Ecdysozoa</taxon>
        <taxon>Nematoda</taxon>
        <taxon>Chromadorea</taxon>
        <taxon>Rhabditida</taxon>
        <taxon>Tylenchina</taxon>
        <taxon>Panagrolaimomorpha</taxon>
        <taxon>Panagrolaimoidea</taxon>
        <taxon>Panagrolaimidae</taxon>
        <taxon>Panagrolaimus</taxon>
    </lineage>
</organism>
<dbReference type="InterPro" id="IPR036388">
    <property type="entry name" value="WH-like_DNA-bd_sf"/>
</dbReference>
<dbReference type="GO" id="GO:0005634">
    <property type="term" value="C:nucleus"/>
    <property type="evidence" value="ECO:0007669"/>
    <property type="project" value="InterPro"/>
</dbReference>
<dbReference type="Proteomes" id="UP000887577">
    <property type="component" value="Unplaced"/>
</dbReference>
<proteinExistence type="predicted"/>
<dbReference type="Gene3D" id="1.10.10.10">
    <property type="entry name" value="Winged helix-like DNA-binding domain superfamily/Winged helix DNA-binding domain"/>
    <property type="match status" value="1"/>
</dbReference>
<protein>
    <submittedName>
        <fullName evidence="5">HTH La-type RNA-binding domain-containing protein</fullName>
    </submittedName>
</protein>
<dbReference type="InterPro" id="IPR006630">
    <property type="entry name" value="La_HTH"/>
</dbReference>
<dbReference type="PROSITE" id="PS50961">
    <property type="entry name" value="HTH_LA"/>
    <property type="match status" value="1"/>
</dbReference>
<dbReference type="SMART" id="SM00715">
    <property type="entry name" value="LA"/>
    <property type="match status" value="1"/>
</dbReference>
<evidence type="ECO:0000259" key="3">
    <source>
        <dbReference type="PROSITE" id="PS50961"/>
    </source>
</evidence>
<evidence type="ECO:0000313" key="5">
    <source>
        <dbReference type="WBParaSite" id="PSU_v2.g12050.t1"/>
    </source>
</evidence>
<keyword evidence="1 2" id="KW-0694">RNA-binding</keyword>
<evidence type="ECO:0000256" key="2">
    <source>
        <dbReference type="PROSITE-ProRule" id="PRU00332"/>
    </source>
</evidence>
<dbReference type="SUPFAM" id="SSF46785">
    <property type="entry name" value="Winged helix' DNA-binding domain"/>
    <property type="match status" value="1"/>
</dbReference>
<dbReference type="GO" id="GO:1990904">
    <property type="term" value="C:ribonucleoprotein complex"/>
    <property type="evidence" value="ECO:0007669"/>
    <property type="project" value="InterPro"/>
</dbReference>
<evidence type="ECO:0000313" key="4">
    <source>
        <dbReference type="Proteomes" id="UP000887577"/>
    </source>
</evidence>
<dbReference type="InterPro" id="IPR036390">
    <property type="entry name" value="WH_DNA-bd_sf"/>
</dbReference>
<dbReference type="AlphaFoldDB" id="A0A914XXX3"/>
<dbReference type="InterPro" id="IPR002344">
    <property type="entry name" value="Lupus_La"/>
</dbReference>
<feature type="domain" description="HTH La-type RNA-binding" evidence="3">
    <location>
        <begin position="1"/>
        <end position="86"/>
    </location>
</feature>
<dbReference type="GO" id="GO:0006396">
    <property type="term" value="P:RNA processing"/>
    <property type="evidence" value="ECO:0007669"/>
    <property type="project" value="InterPro"/>
</dbReference>
<dbReference type="WBParaSite" id="PSU_v2.g12050.t1">
    <property type="protein sequence ID" value="PSU_v2.g12050.t1"/>
    <property type="gene ID" value="PSU_v2.g12050"/>
</dbReference>
<accession>A0A914XXX3</accession>
<evidence type="ECO:0000256" key="1">
    <source>
        <dbReference type="ARBA" id="ARBA00022884"/>
    </source>
</evidence>